<dbReference type="AlphaFoldDB" id="S4Y861"/>
<organism evidence="2 3">
    <name type="scientific">Sorangium cellulosum So0157-2</name>
    <dbReference type="NCBI Taxonomy" id="1254432"/>
    <lineage>
        <taxon>Bacteria</taxon>
        <taxon>Pseudomonadati</taxon>
        <taxon>Myxococcota</taxon>
        <taxon>Polyangia</taxon>
        <taxon>Polyangiales</taxon>
        <taxon>Polyangiaceae</taxon>
        <taxon>Sorangium</taxon>
    </lineage>
</organism>
<proteinExistence type="predicted"/>
<evidence type="ECO:0000313" key="3">
    <source>
        <dbReference type="Proteomes" id="UP000014803"/>
    </source>
</evidence>
<dbReference type="KEGG" id="scu:SCE1572_41535"/>
<feature type="compositionally biased region" description="Low complexity" evidence="1">
    <location>
        <begin position="15"/>
        <end position="31"/>
    </location>
</feature>
<protein>
    <submittedName>
        <fullName evidence="2">Uncharacterized protein</fullName>
    </submittedName>
</protein>
<dbReference type="HOGENOM" id="CLU_1617952_0_0_7"/>
<dbReference type="Proteomes" id="UP000014803">
    <property type="component" value="Chromosome"/>
</dbReference>
<feature type="compositionally biased region" description="Polar residues" evidence="1">
    <location>
        <begin position="92"/>
        <end position="103"/>
    </location>
</feature>
<sequence>MPAAATTSIAPAVDSSMLRSSSAASTASSRSRPTHATGLPSSAGAVATLWSSRAPCRKRAPPSQLVSNRPPSSPAVTSSMRTAAEGAGSPRAGSSCTARSMSSPIGMRDVSSARPVTSETGAPPSSARSASAQRAACAARSVAASALVSTTSGERASMSSIWPW</sequence>
<reference evidence="2 3" key="1">
    <citation type="journal article" date="2013" name="Sci. Rep.">
        <title>Extraordinary expansion of a Sorangium cellulosum genome from an alkaline milieu.</title>
        <authorList>
            <person name="Han K."/>
            <person name="Li Z.F."/>
            <person name="Peng R."/>
            <person name="Zhu L.P."/>
            <person name="Zhou T."/>
            <person name="Wang L.G."/>
            <person name="Li S.G."/>
            <person name="Zhang X.B."/>
            <person name="Hu W."/>
            <person name="Wu Z.H."/>
            <person name="Qin N."/>
            <person name="Li Y.Z."/>
        </authorList>
    </citation>
    <scope>NUCLEOTIDE SEQUENCE [LARGE SCALE GENOMIC DNA]</scope>
    <source>
        <strain evidence="2 3">So0157-2</strain>
    </source>
</reference>
<feature type="region of interest" description="Disordered" evidence="1">
    <location>
        <begin position="1"/>
        <end position="133"/>
    </location>
</feature>
<name>S4Y861_SORCE</name>
<dbReference type="EMBL" id="CP003969">
    <property type="protein sequence ID" value="AGP40425.1"/>
    <property type="molecule type" value="Genomic_DNA"/>
</dbReference>
<dbReference type="STRING" id="1254432.SCE1572_41535"/>
<evidence type="ECO:0000256" key="1">
    <source>
        <dbReference type="SAM" id="MobiDB-lite"/>
    </source>
</evidence>
<evidence type="ECO:0000313" key="2">
    <source>
        <dbReference type="EMBL" id="AGP40425.1"/>
    </source>
</evidence>
<gene>
    <name evidence="2" type="ORF">SCE1572_41535</name>
</gene>
<accession>S4Y861</accession>
<feature type="compositionally biased region" description="Polar residues" evidence="1">
    <location>
        <begin position="64"/>
        <end position="81"/>
    </location>
</feature>